<dbReference type="PROSITE" id="PS51782">
    <property type="entry name" value="LYSM"/>
    <property type="match status" value="1"/>
</dbReference>
<keyword evidence="2" id="KW-1133">Transmembrane helix</keyword>
<keyword evidence="5" id="KW-1185">Reference proteome</keyword>
<dbReference type="CDD" id="cd12797">
    <property type="entry name" value="M23_peptidase"/>
    <property type="match status" value="1"/>
</dbReference>
<feature type="domain" description="LysM" evidence="3">
    <location>
        <begin position="375"/>
        <end position="418"/>
    </location>
</feature>
<dbReference type="SUPFAM" id="SSF54106">
    <property type="entry name" value="LysM domain"/>
    <property type="match status" value="1"/>
</dbReference>
<dbReference type="InterPro" id="IPR016047">
    <property type="entry name" value="M23ase_b-sheet_dom"/>
</dbReference>
<accession>A0A238V861</accession>
<dbReference type="PANTHER" id="PTHR21666">
    <property type="entry name" value="PEPTIDASE-RELATED"/>
    <property type="match status" value="1"/>
</dbReference>
<evidence type="ECO:0000259" key="3">
    <source>
        <dbReference type="PROSITE" id="PS51782"/>
    </source>
</evidence>
<feature type="region of interest" description="Disordered" evidence="1">
    <location>
        <begin position="349"/>
        <end position="372"/>
    </location>
</feature>
<evidence type="ECO:0000313" key="5">
    <source>
        <dbReference type="Proteomes" id="UP000198310"/>
    </source>
</evidence>
<name>A0A238V861_9BACT</name>
<evidence type="ECO:0000256" key="1">
    <source>
        <dbReference type="SAM" id="MobiDB-lite"/>
    </source>
</evidence>
<dbReference type="PANTHER" id="PTHR21666:SF270">
    <property type="entry name" value="MUREIN HYDROLASE ACTIVATOR ENVC"/>
    <property type="match status" value="1"/>
</dbReference>
<dbReference type="SMART" id="SM00257">
    <property type="entry name" value="LysM"/>
    <property type="match status" value="1"/>
</dbReference>
<evidence type="ECO:0000256" key="2">
    <source>
        <dbReference type="SAM" id="Phobius"/>
    </source>
</evidence>
<reference evidence="5" key="1">
    <citation type="submission" date="2017-06" db="EMBL/GenBank/DDBJ databases">
        <authorList>
            <person name="Varghese N."/>
            <person name="Submissions S."/>
        </authorList>
    </citation>
    <scope>NUCLEOTIDE SEQUENCE [LARGE SCALE GENOMIC DNA]</scope>
    <source>
        <strain evidence="5">DSM 28041</strain>
    </source>
</reference>
<organism evidence="4 5">
    <name type="scientific">Hymenobacter mucosus</name>
    <dbReference type="NCBI Taxonomy" id="1411120"/>
    <lineage>
        <taxon>Bacteria</taxon>
        <taxon>Pseudomonadati</taxon>
        <taxon>Bacteroidota</taxon>
        <taxon>Cytophagia</taxon>
        <taxon>Cytophagales</taxon>
        <taxon>Hymenobacteraceae</taxon>
        <taxon>Hymenobacter</taxon>
    </lineage>
</organism>
<protein>
    <submittedName>
        <fullName evidence="4">LysM domain-containing protein</fullName>
    </submittedName>
</protein>
<dbReference type="InterPro" id="IPR036779">
    <property type="entry name" value="LysM_dom_sf"/>
</dbReference>
<evidence type="ECO:0000313" key="4">
    <source>
        <dbReference type="EMBL" id="SNR30217.1"/>
    </source>
</evidence>
<keyword evidence="2" id="KW-0812">Transmembrane</keyword>
<dbReference type="Pfam" id="PF01476">
    <property type="entry name" value="LysM"/>
    <property type="match status" value="1"/>
</dbReference>
<dbReference type="InterPro" id="IPR018392">
    <property type="entry name" value="LysM"/>
</dbReference>
<dbReference type="CDD" id="cd00118">
    <property type="entry name" value="LysM"/>
    <property type="match status" value="1"/>
</dbReference>
<dbReference type="Gene3D" id="3.10.350.10">
    <property type="entry name" value="LysM domain"/>
    <property type="match status" value="1"/>
</dbReference>
<dbReference type="GO" id="GO:0004222">
    <property type="term" value="F:metalloendopeptidase activity"/>
    <property type="evidence" value="ECO:0007669"/>
    <property type="project" value="TreeGrafter"/>
</dbReference>
<dbReference type="EMBL" id="FZNS01000001">
    <property type="protein sequence ID" value="SNR30217.1"/>
    <property type="molecule type" value="Genomic_DNA"/>
</dbReference>
<dbReference type="Pfam" id="PF01551">
    <property type="entry name" value="Peptidase_M23"/>
    <property type="match status" value="1"/>
</dbReference>
<dbReference type="AlphaFoldDB" id="A0A238V861"/>
<dbReference type="InterPro" id="IPR050570">
    <property type="entry name" value="Cell_wall_metabolism_enzyme"/>
</dbReference>
<feature type="compositionally biased region" description="Low complexity" evidence="1">
    <location>
        <begin position="356"/>
        <end position="372"/>
    </location>
</feature>
<sequence>MEGFFVLSGRALLPKPEPSILLFTTSLFHHLTDLLLLHFVKIWLLPLLLIGLFLSLPGQLLAQRRKTPEPKAKAGSAGKRKDFFRIKSPTIRYVRPDTTILIETEELPDESSDAAKSIFFNPAKKLSIVSEDTTTLNEGEQHIVEVKEEVQIDSSWIQVAGYYAIWDTHNINPYRVDGRRIKDTLNLKLTDPERQRFAKMPLTRTPITSDFGFRGYRWHYGTDLDLETGDSVKAAFDGVVRIVKWDGSGYGNYILVRHYNGIETLYGHLQKQLVTPGTFVKAGQLIGWGGNTGRSSGSHLHFEIRYEGNPIDPERMYDFPDYRLIKDNFQITSALFAYYSKSLRYRGGSVPGAGSGTSSSRSSSSAKPSAARRIVTHKIRSGDTLSEIADKYGVSQAQLRRLNGGTAVLRVGRTLRIK</sequence>
<dbReference type="Gene3D" id="2.70.70.10">
    <property type="entry name" value="Glucose Permease (Domain IIA)"/>
    <property type="match status" value="1"/>
</dbReference>
<dbReference type="SUPFAM" id="SSF51261">
    <property type="entry name" value="Duplicated hybrid motif"/>
    <property type="match status" value="1"/>
</dbReference>
<proteinExistence type="predicted"/>
<gene>
    <name evidence="4" type="ORF">SAMN06269173_101245</name>
</gene>
<dbReference type="Proteomes" id="UP000198310">
    <property type="component" value="Unassembled WGS sequence"/>
</dbReference>
<keyword evidence="2" id="KW-0472">Membrane</keyword>
<dbReference type="InterPro" id="IPR011055">
    <property type="entry name" value="Dup_hybrid_motif"/>
</dbReference>
<feature type="transmembrane region" description="Helical" evidence="2">
    <location>
        <begin position="35"/>
        <end position="56"/>
    </location>
</feature>